<dbReference type="RefSeq" id="WP_109656980.1">
    <property type="nucleotide sequence ID" value="NZ_CP029145.1"/>
</dbReference>
<evidence type="ECO:0000313" key="3">
    <source>
        <dbReference type="Proteomes" id="UP000245999"/>
    </source>
</evidence>
<feature type="chain" id="PRO_5016251431" description="Outer membrane protein beta-barrel domain-containing protein" evidence="1">
    <location>
        <begin position="20"/>
        <end position="183"/>
    </location>
</feature>
<gene>
    <name evidence="2" type="ORF">DDQ68_14700</name>
</gene>
<sequence length="183" mass="19096">MKKALLLASLALVAGTAHAQTPLTKGKGLVSGTIGYRRESSGGAATDLFEFAPKVGTFVADNLAVGISASVSLYGGNADRFGSNSYAVGPFARYYRFVGGDKFALFGQGSLGYNRTNSTGSDGYNQGFLSVTPGLAFFPIPRFGLEASLRGLSYATNFDGASTLDLGFSLNNFQLGAAYYFGK</sequence>
<dbReference type="OrthoDB" id="945117at2"/>
<protein>
    <recommendedName>
        <fullName evidence="4">Outer membrane protein beta-barrel domain-containing protein</fullName>
    </recommendedName>
</protein>
<keyword evidence="3" id="KW-1185">Reference proteome</keyword>
<dbReference type="AlphaFoldDB" id="A0A2Z3GL37"/>
<dbReference type="KEGG" id="hnv:DDQ68_14700"/>
<name>A0A2Z3GL37_9BACT</name>
<evidence type="ECO:0000313" key="2">
    <source>
        <dbReference type="EMBL" id="AWM33928.1"/>
    </source>
</evidence>
<dbReference type="InterPro" id="IPR011250">
    <property type="entry name" value="OMP/PagP_B-barrel"/>
</dbReference>
<evidence type="ECO:0008006" key="4">
    <source>
        <dbReference type="Google" id="ProtNLM"/>
    </source>
</evidence>
<dbReference type="EMBL" id="CP029145">
    <property type="protein sequence ID" value="AWM33928.1"/>
    <property type="molecule type" value="Genomic_DNA"/>
</dbReference>
<accession>A0A2Z3GL37</accession>
<dbReference type="Proteomes" id="UP000245999">
    <property type="component" value="Chromosome"/>
</dbReference>
<reference evidence="3" key="1">
    <citation type="submission" date="2018-04" db="EMBL/GenBank/DDBJ databases">
        <title>Complete genome of Antarctic heterotrophic bacterium Hymenobacter nivis.</title>
        <authorList>
            <person name="Terashima M."/>
        </authorList>
    </citation>
    <scope>NUCLEOTIDE SEQUENCE [LARGE SCALE GENOMIC DNA]</scope>
    <source>
        <strain evidence="3">NBRC 111535</strain>
    </source>
</reference>
<evidence type="ECO:0000256" key="1">
    <source>
        <dbReference type="SAM" id="SignalP"/>
    </source>
</evidence>
<organism evidence="2 3">
    <name type="scientific">Hymenobacter nivis</name>
    <dbReference type="NCBI Taxonomy" id="1850093"/>
    <lineage>
        <taxon>Bacteria</taxon>
        <taxon>Pseudomonadati</taxon>
        <taxon>Bacteroidota</taxon>
        <taxon>Cytophagia</taxon>
        <taxon>Cytophagales</taxon>
        <taxon>Hymenobacteraceae</taxon>
        <taxon>Hymenobacter</taxon>
    </lineage>
</organism>
<proteinExistence type="predicted"/>
<dbReference type="SUPFAM" id="SSF56925">
    <property type="entry name" value="OMPA-like"/>
    <property type="match status" value="1"/>
</dbReference>
<feature type="signal peptide" evidence="1">
    <location>
        <begin position="1"/>
        <end position="19"/>
    </location>
</feature>
<keyword evidence="1" id="KW-0732">Signal</keyword>